<proteinExistence type="predicted"/>
<gene>
    <name evidence="3" type="ORF">ABK905_25600</name>
</gene>
<evidence type="ECO:0000259" key="2">
    <source>
        <dbReference type="PROSITE" id="PS51819"/>
    </source>
</evidence>
<dbReference type="InterPro" id="IPR051785">
    <property type="entry name" value="MMCE/EMCE_epimerase"/>
</dbReference>
<dbReference type="EMBL" id="CP157947">
    <property type="protein sequence ID" value="XBS69652.1"/>
    <property type="molecule type" value="Genomic_DNA"/>
</dbReference>
<reference evidence="3" key="1">
    <citation type="submission" date="2024-06" db="EMBL/GenBank/DDBJ databases">
        <authorList>
            <person name="Coelho C."/>
            <person name="Bento M."/>
            <person name="Garcia E."/>
            <person name="Camelo A."/>
            <person name="Brandao I."/>
            <person name="Espirito Santo C."/>
            <person name="Trovao J."/>
            <person name="Verissimo A."/>
            <person name="Costa J."/>
            <person name="Tiago I."/>
        </authorList>
    </citation>
    <scope>NUCLEOTIDE SEQUENCE</scope>
    <source>
        <strain evidence="3">KWT182</strain>
    </source>
</reference>
<feature type="domain" description="VOC" evidence="2">
    <location>
        <begin position="8"/>
        <end position="157"/>
    </location>
</feature>
<organism evidence="3">
    <name type="scientific">Acerihabitans sp. KWT182</name>
    <dbReference type="NCBI Taxonomy" id="3157919"/>
    <lineage>
        <taxon>Bacteria</taxon>
        <taxon>Pseudomonadati</taxon>
        <taxon>Pseudomonadota</taxon>
        <taxon>Gammaproteobacteria</taxon>
        <taxon>Enterobacterales</taxon>
        <taxon>Pectobacteriaceae</taxon>
        <taxon>Acerihabitans</taxon>
    </lineage>
</organism>
<evidence type="ECO:0000256" key="1">
    <source>
        <dbReference type="ARBA" id="ARBA00022723"/>
    </source>
</evidence>
<dbReference type="PANTHER" id="PTHR43048">
    <property type="entry name" value="METHYLMALONYL-COA EPIMERASE"/>
    <property type="match status" value="1"/>
</dbReference>
<dbReference type="AlphaFoldDB" id="A0AAU7Q923"/>
<keyword evidence="1" id="KW-0479">Metal-binding</keyword>
<accession>A0AAU7Q923</accession>
<evidence type="ECO:0000313" key="3">
    <source>
        <dbReference type="EMBL" id="XBS69652.1"/>
    </source>
</evidence>
<dbReference type="PANTHER" id="PTHR43048:SF6">
    <property type="entry name" value="BLR8189 PROTEIN"/>
    <property type="match status" value="1"/>
</dbReference>
<dbReference type="GO" id="GO:0046872">
    <property type="term" value="F:metal ion binding"/>
    <property type="evidence" value="ECO:0007669"/>
    <property type="project" value="UniProtKB-KW"/>
</dbReference>
<dbReference type="InterPro" id="IPR037523">
    <property type="entry name" value="VOC_core"/>
</dbReference>
<dbReference type="Gene3D" id="3.10.180.10">
    <property type="entry name" value="2,3-Dihydroxybiphenyl 1,2-Dioxygenase, domain 1"/>
    <property type="match status" value="1"/>
</dbReference>
<name>A0AAU7Q923_9GAMM</name>
<dbReference type="InterPro" id="IPR029068">
    <property type="entry name" value="Glyas_Bleomycin-R_OHBP_Dase"/>
</dbReference>
<sequence>MNTHPVRGMDHVGITVADIEQATRFFAEAFGAEVIYDSVKRSDENLKGADQESHLHLFEGTAIKAVRMLKLQNGPGVELFEMHGPEQRAPARPSDFGIQHFAVYVDDIDEAVRLFERAGGKMFSRPLPLTFPTEIGKGNAFCYGRTPWGSVIELITLPSTPPYERQTALRRWKPAK</sequence>
<protein>
    <submittedName>
        <fullName evidence="3">VOC family protein</fullName>
    </submittedName>
</protein>
<dbReference type="Pfam" id="PF13669">
    <property type="entry name" value="Glyoxalase_4"/>
    <property type="match status" value="1"/>
</dbReference>
<dbReference type="GO" id="GO:0046491">
    <property type="term" value="P:L-methylmalonyl-CoA metabolic process"/>
    <property type="evidence" value="ECO:0007669"/>
    <property type="project" value="TreeGrafter"/>
</dbReference>
<dbReference type="SUPFAM" id="SSF54593">
    <property type="entry name" value="Glyoxalase/Bleomycin resistance protein/Dihydroxybiphenyl dioxygenase"/>
    <property type="match status" value="1"/>
</dbReference>
<dbReference type="GO" id="GO:0004493">
    <property type="term" value="F:methylmalonyl-CoA epimerase activity"/>
    <property type="evidence" value="ECO:0007669"/>
    <property type="project" value="TreeGrafter"/>
</dbReference>
<dbReference type="CDD" id="cd16361">
    <property type="entry name" value="VOC_ShValD_like"/>
    <property type="match status" value="1"/>
</dbReference>
<dbReference type="PROSITE" id="PS51819">
    <property type="entry name" value="VOC"/>
    <property type="match status" value="1"/>
</dbReference>